<feature type="compositionally biased region" description="Low complexity" evidence="1">
    <location>
        <begin position="99"/>
        <end position="115"/>
    </location>
</feature>
<reference evidence="3" key="1">
    <citation type="submission" date="2016-11" db="UniProtKB">
        <authorList>
            <consortium name="WormBaseParasite"/>
        </authorList>
    </citation>
    <scope>IDENTIFICATION</scope>
</reference>
<feature type="region of interest" description="Disordered" evidence="1">
    <location>
        <begin position="204"/>
        <end position="225"/>
    </location>
</feature>
<evidence type="ECO:0000256" key="1">
    <source>
        <dbReference type="SAM" id="MobiDB-lite"/>
    </source>
</evidence>
<feature type="region of interest" description="Disordered" evidence="1">
    <location>
        <begin position="639"/>
        <end position="665"/>
    </location>
</feature>
<keyword evidence="2" id="KW-1185">Reference proteome</keyword>
<proteinExistence type="predicted"/>
<name>A0A1I8IWT9_9PLAT</name>
<feature type="compositionally biased region" description="Basic residues" evidence="1">
    <location>
        <begin position="642"/>
        <end position="651"/>
    </location>
</feature>
<dbReference type="WBParaSite" id="maker-uti_cns_0017953-snap-gene-0.2-mRNA-1">
    <property type="protein sequence ID" value="maker-uti_cns_0017953-snap-gene-0.2-mRNA-1"/>
    <property type="gene ID" value="maker-uti_cns_0017953-snap-gene-0.2"/>
</dbReference>
<evidence type="ECO:0000313" key="3">
    <source>
        <dbReference type="WBParaSite" id="maker-uti_cns_0017953-snap-gene-0.2-mRNA-1"/>
    </source>
</evidence>
<protein>
    <submittedName>
        <fullName evidence="3">PH domain-containing protein</fullName>
    </submittedName>
</protein>
<feature type="compositionally biased region" description="Acidic residues" evidence="1">
    <location>
        <begin position="547"/>
        <end position="556"/>
    </location>
</feature>
<dbReference type="AlphaFoldDB" id="A0A1I8IWT9"/>
<dbReference type="Proteomes" id="UP000095280">
    <property type="component" value="Unplaced"/>
</dbReference>
<feature type="compositionally biased region" description="Low complexity" evidence="1">
    <location>
        <begin position="208"/>
        <end position="219"/>
    </location>
</feature>
<feature type="region of interest" description="Disordered" evidence="1">
    <location>
        <begin position="528"/>
        <end position="556"/>
    </location>
</feature>
<organism evidence="2 3">
    <name type="scientific">Macrostomum lignano</name>
    <dbReference type="NCBI Taxonomy" id="282301"/>
    <lineage>
        <taxon>Eukaryota</taxon>
        <taxon>Metazoa</taxon>
        <taxon>Spiralia</taxon>
        <taxon>Lophotrochozoa</taxon>
        <taxon>Platyhelminthes</taxon>
        <taxon>Rhabditophora</taxon>
        <taxon>Macrostomorpha</taxon>
        <taxon>Macrostomida</taxon>
        <taxon>Macrostomidae</taxon>
        <taxon>Macrostomum</taxon>
    </lineage>
</organism>
<feature type="region of interest" description="Disordered" evidence="1">
    <location>
        <begin position="77"/>
        <end position="126"/>
    </location>
</feature>
<accession>A0A1I8IWT9</accession>
<evidence type="ECO:0000313" key="2">
    <source>
        <dbReference type="Proteomes" id="UP000095280"/>
    </source>
</evidence>
<feature type="compositionally biased region" description="Polar residues" evidence="1">
    <location>
        <begin position="84"/>
        <end position="94"/>
    </location>
</feature>
<sequence length="875" mass="96931">LPRFLFGDNASSLASPQVSAPVAKAKVLYESAVLVPLCYSAFCQARLSPTFESYAARTRLGQCNIVQSKALARALMTAAGNHQRPPNSSLQRSILKTPDSSAASSASSDSSDAADVTQPADTKTSRQQAAARVEICEHRNKLIFYRQDTGWRVGYFAEHRNRHARHSVVRSQQQPLMPFQPGRRVTYPTAAGDGPPMSIAEARQATLPERSSSPESRPPVISQSRQMSVSDLDISVRSLAAAFPASVTPRTALFLRTAAAEQQITGDKSMWTKYFNLVLTGILTSIMNLVWSKKRKQQQHLQPQQLSLSSGVKTVRFSVASPRVLHFYQGQTPSLEYWACGRHRYCKDWRHAAAKAAAKLRLVETAADAAQSTRRTWESLRSSWTAVRRWGSAAKRLLDPVAASDAAAVKAAVVATTSGKIGGSKSKLEKMHQRLIKNRRLAKGYFFSIAAQASIDECPLWMNRKNLRARKAGTEVTLLLGRQRPSSSRNHSISSCKRSIPLAANNSATTKAKTASAEASEQAVVAAASGTDAELSQPTSGAVVGQPDDDSPESVEEENNVAGNAAMLRTSAVYDRMRQKLQRPPMRVLRQASLEASMNLVKLHRHPAQLLRATRQLEAVGTSQMEQILAHRRQSQYLAKAKASRLKKKKKNADEDQQSSAAAPTEGELPHWITFQLRFRRRNAETIWNDFVVHRKGMEKQLGDKGLSAVKNTERYNENFIDLWTHSLSVQSRPFGLLKDLLRPVFTRLGLDSRADLRVTIDRLLRQRHSTGRPEDEGAPVPVSMLTPVIELYEAGITELFVSPWPGFRNGFPERYFDPQLMPKAVRGNQTSQHQQQNGSLISRFLRESQLAAARCEQLRNNSDSTLETIVSESD</sequence>